<organism evidence="1 2">
    <name type="scientific">Mycoplasmopsis gallopavonis</name>
    <dbReference type="NCBI Taxonomy" id="76629"/>
    <lineage>
        <taxon>Bacteria</taxon>
        <taxon>Bacillati</taxon>
        <taxon>Mycoplasmatota</taxon>
        <taxon>Mycoplasmoidales</taxon>
        <taxon>Metamycoplasmataceae</taxon>
        <taxon>Mycoplasmopsis</taxon>
    </lineage>
</organism>
<name>A0A449AZ12_9BACT</name>
<proteinExistence type="predicted"/>
<accession>A0A449AZ12</accession>
<dbReference type="Proteomes" id="UP000289862">
    <property type="component" value="Chromosome"/>
</dbReference>
<gene>
    <name evidence="1" type="ORF">NCTC10186_00233</name>
</gene>
<dbReference type="EMBL" id="LR215031">
    <property type="protein sequence ID" value="VEU72763.1"/>
    <property type="molecule type" value="Genomic_DNA"/>
</dbReference>
<sequence length="1077" mass="123499">MKTKLSTKSLYVLAGVVGASVLVATTAAGIVYNVKDRQNDKNTKNIYEFVYYKYDSNKNKKIVAEPYSYETKSLASETKLSELAKSHVPNNFEFESYQIDSNQDGIYLISVLVRQLQKNLNIVIVNNDDNSLLKSHVLVIPFEQDQLQIDQLQIPSGYHLKNKAINQIHLEPNQEELQVDVVPDTKEIRLRYFVHHDQNNELLPGKELVLSVPYETETLDLYSNPQYLPNNYLLANDQAQVINLQKVNDVVLVEKAVRKSATLSFYLDNSKIEEKIVSIPNEQETIDLTAFIPEGYKLAQGQENIVDYSSELRINLSKITKLVTFEFMLENNTKVGSYQANFLPETTTVNLDLRQIPHDFVLVENIQEFAINDVIRVTVRPKYKYFTLVFEVNKQKVEEKMNLKIDFLANKIDLTQYLPIGMKLANNQETMVEYQPGVVVQVVYIKKDSQVIYYDIDSQKVVSTISKKVEYNVNQIDVQSELPNGYFLAPGQKEVVDFANQIRVNITKNNPGSSENVNEEPITNHESNSEVVESENLHAFSLIKDNYSLFDMRNLNDRFHNLENKITDIDHLNNTELSSLNQELNSFLITLEEQIKSNWTNKQEEIKQLINNFASQNYYMDDFSALLETLNSSFETQNSKTNLVRFYVLNNLKFQDLKQQIIEFKNQVDSFDLSSGDVRQGGRYNIFVNLNYPRPTGAEYIIGTNSKVQVQLTFQDKNNSQAIFNLKHLKKYLSENKLKLQAKFGVRTSKFYEIALDQIDFASNSIFLNYSSTTNEEWILKFNLQNINHSTISYNTYDKKDQSFNIFVRSGNNPDQTPNRSEVTPNSLADYWLFPSTYKIQFREKLETEGANEATLRKLNSYIQENGKTSWNTKISNGQAFSYQDALWIAFLNFFKQANFANNDFTLEENQTLFTKPFDTNGSFSFQFSAIANQAKAIGSLNYFGGSFFEVAFLSSHLASYKLQSQDRLKIIFSLNNQGDSWKQGYKANALPVLINNSNGNLTPLRFLGFNGKYPFLANIYGNFTLQVFVNDSKIYELSSNQANNTHVFPIFVLNKNQTDGQGVIDVYTSGTRSAIG</sequence>
<dbReference type="AlphaFoldDB" id="A0A449AZ12"/>
<dbReference type="KEGG" id="mgal:NCTC10186_00233"/>
<protein>
    <submittedName>
        <fullName evidence="1">Uncharacterized protein</fullName>
    </submittedName>
</protein>
<evidence type="ECO:0000313" key="1">
    <source>
        <dbReference type="EMBL" id="VEU72763.1"/>
    </source>
</evidence>
<keyword evidence="2" id="KW-1185">Reference proteome</keyword>
<reference evidence="1 2" key="1">
    <citation type="submission" date="2019-01" db="EMBL/GenBank/DDBJ databases">
        <authorList>
            <consortium name="Pathogen Informatics"/>
        </authorList>
    </citation>
    <scope>NUCLEOTIDE SEQUENCE [LARGE SCALE GENOMIC DNA]</scope>
    <source>
        <strain evidence="1 2">NCTC10186</strain>
    </source>
</reference>
<evidence type="ECO:0000313" key="2">
    <source>
        <dbReference type="Proteomes" id="UP000289862"/>
    </source>
</evidence>
<dbReference type="RefSeq" id="WP_129724576.1">
    <property type="nucleotide sequence ID" value="NZ_LR215031.1"/>
</dbReference>